<feature type="compositionally biased region" description="Basic and acidic residues" evidence="1">
    <location>
        <begin position="220"/>
        <end position="234"/>
    </location>
</feature>
<evidence type="ECO:0000256" key="1">
    <source>
        <dbReference type="SAM" id="MobiDB-lite"/>
    </source>
</evidence>
<proteinExistence type="predicted"/>
<comment type="caution">
    <text evidence="3">The sequence shown here is derived from an EMBL/GenBank/DDBJ whole genome shotgun (WGS) entry which is preliminary data.</text>
</comment>
<reference evidence="3 4" key="1">
    <citation type="submission" date="2024-01" db="EMBL/GenBank/DDBJ databases">
        <title>A telomere-to-telomere, gap-free genome of sweet tea (Lithocarpus litseifolius).</title>
        <authorList>
            <person name="Zhou J."/>
        </authorList>
    </citation>
    <scope>NUCLEOTIDE SEQUENCE [LARGE SCALE GENOMIC DNA]</scope>
    <source>
        <strain evidence="3">Zhou-2022a</strain>
        <tissue evidence="3">Leaf</tissue>
    </source>
</reference>
<dbReference type="InterPro" id="IPR025836">
    <property type="entry name" value="Zn_knuckle_CX2CX4HX4C"/>
</dbReference>
<feature type="region of interest" description="Disordered" evidence="1">
    <location>
        <begin position="220"/>
        <end position="254"/>
    </location>
</feature>
<protein>
    <recommendedName>
        <fullName evidence="2">Zinc knuckle CX2CX4HX4C domain-containing protein</fullName>
    </recommendedName>
</protein>
<evidence type="ECO:0000259" key="2">
    <source>
        <dbReference type="Pfam" id="PF14392"/>
    </source>
</evidence>
<evidence type="ECO:0000313" key="3">
    <source>
        <dbReference type="EMBL" id="KAK9985251.1"/>
    </source>
</evidence>
<keyword evidence="4" id="KW-1185">Reference proteome</keyword>
<name>A0AAW2BH33_9ROSI</name>
<dbReference type="Pfam" id="PF14392">
    <property type="entry name" value="zf-CCHC_4"/>
    <property type="match status" value="1"/>
</dbReference>
<accession>A0AAW2BH33</accession>
<dbReference type="AlphaFoldDB" id="A0AAW2BH33"/>
<dbReference type="EMBL" id="JAZDWU010000011">
    <property type="protein sequence ID" value="KAK9985251.1"/>
    <property type="molecule type" value="Genomic_DNA"/>
</dbReference>
<sequence length="337" mass="37659">MDRVLKGGPWSFDNQVLLLTRWNVGMTAGNVRFDSVALWVQIWGTPFDLVSPRIAETVGSRLGSVVEIEKKQKFEGHSYFMRVKVDIPIVKPIRRGAFLAGSDGKNHWVTFKYERLPLFCHFCGLLGHDLRHCAHYFAATKNDRETTIEESNENPRITDGVDTENLGTVTDSMQADAELDVNQANVEDHNSGPVFSKPNIQPLLNGMPDLNRLTAKEVNSDNRDAVQVESRSEVLSEQGPHKNHPSMDGAGLSNLKPKSTWTRFNRMEFGFGGLARAITLPTLGKRDMRDDGAPDLYSLLLILPFEIKSWLATSLIEVHNTKSVDHRSNGNNPLGQP</sequence>
<dbReference type="PANTHER" id="PTHR31286:SF167">
    <property type="entry name" value="OS09G0268800 PROTEIN"/>
    <property type="match status" value="1"/>
</dbReference>
<dbReference type="Proteomes" id="UP001459277">
    <property type="component" value="Unassembled WGS sequence"/>
</dbReference>
<dbReference type="InterPro" id="IPR040256">
    <property type="entry name" value="At4g02000-like"/>
</dbReference>
<feature type="domain" description="Zinc knuckle CX2CX4HX4C" evidence="2">
    <location>
        <begin position="91"/>
        <end position="134"/>
    </location>
</feature>
<organism evidence="3 4">
    <name type="scientific">Lithocarpus litseifolius</name>
    <dbReference type="NCBI Taxonomy" id="425828"/>
    <lineage>
        <taxon>Eukaryota</taxon>
        <taxon>Viridiplantae</taxon>
        <taxon>Streptophyta</taxon>
        <taxon>Embryophyta</taxon>
        <taxon>Tracheophyta</taxon>
        <taxon>Spermatophyta</taxon>
        <taxon>Magnoliopsida</taxon>
        <taxon>eudicotyledons</taxon>
        <taxon>Gunneridae</taxon>
        <taxon>Pentapetalae</taxon>
        <taxon>rosids</taxon>
        <taxon>fabids</taxon>
        <taxon>Fagales</taxon>
        <taxon>Fagaceae</taxon>
        <taxon>Lithocarpus</taxon>
    </lineage>
</organism>
<gene>
    <name evidence="3" type="ORF">SO802_030202</name>
</gene>
<dbReference type="PANTHER" id="PTHR31286">
    <property type="entry name" value="GLYCINE-RICH CELL WALL STRUCTURAL PROTEIN 1.8-LIKE"/>
    <property type="match status" value="1"/>
</dbReference>
<evidence type="ECO:0000313" key="4">
    <source>
        <dbReference type="Proteomes" id="UP001459277"/>
    </source>
</evidence>